<dbReference type="Proteomes" id="UP000800035">
    <property type="component" value="Unassembled WGS sequence"/>
</dbReference>
<dbReference type="GO" id="GO:0004825">
    <property type="term" value="F:methionine-tRNA ligase activity"/>
    <property type="evidence" value="ECO:0007669"/>
    <property type="project" value="UniProtKB-EC"/>
</dbReference>
<accession>A0A6A5TGB0</accession>
<dbReference type="InterPro" id="IPR023457">
    <property type="entry name" value="Met-tRNA_synth_2"/>
</dbReference>
<dbReference type="GO" id="GO:0005739">
    <property type="term" value="C:mitochondrion"/>
    <property type="evidence" value="ECO:0007669"/>
    <property type="project" value="UniProtKB-ARBA"/>
</dbReference>
<evidence type="ECO:0000256" key="9">
    <source>
        <dbReference type="ARBA" id="ARBA00068817"/>
    </source>
</evidence>
<keyword evidence="6 10" id="KW-0648">Protein biosynthesis</keyword>
<feature type="domain" description="Methionyl/Leucyl tRNA synthetase" evidence="11">
    <location>
        <begin position="53"/>
        <end position="418"/>
    </location>
</feature>
<dbReference type="Pfam" id="PF09334">
    <property type="entry name" value="tRNA-synt_1g"/>
    <property type="match status" value="1"/>
</dbReference>
<dbReference type="InterPro" id="IPR014729">
    <property type="entry name" value="Rossmann-like_a/b/a_fold"/>
</dbReference>
<keyword evidence="13" id="KW-1185">Reference proteome</keyword>
<dbReference type="InterPro" id="IPR033911">
    <property type="entry name" value="MetRS_core"/>
</dbReference>
<proteinExistence type="inferred from homology"/>
<keyword evidence="4 10" id="KW-0547">Nucleotide-binding</keyword>
<dbReference type="OrthoDB" id="24670at2759"/>
<evidence type="ECO:0000256" key="2">
    <source>
        <dbReference type="ARBA" id="ARBA00012838"/>
    </source>
</evidence>
<dbReference type="PANTHER" id="PTHR43326">
    <property type="entry name" value="METHIONYL-TRNA SYNTHETASE"/>
    <property type="match status" value="1"/>
</dbReference>
<evidence type="ECO:0000313" key="12">
    <source>
        <dbReference type="EMBL" id="KAF1950682.1"/>
    </source>
</evidence>
<dbReference type="PANTHER" id="PTHR43326:SF1">
    <property type="entry name" value="METHIONINE--TRNA LIGASE, MITOCHONDRIAL"/>
    <property type="match status" value="1"/>
</dbReference>
<dbReference type="Gene3D" id="2.170.220.10">
    <property type="match status" value="1"/>
</dbReference>
<sequence length="586" mass="66207">MHSRLYNLTAPAARRLHSPPIRKSAWICGACQARGTGVRHVATQSSPEQKPFYITTPIFYVNAAPHVGHLYTMVLTDILKRWKVLKGEKAILCTGTDEHGLKVQRASAKAGIEPKLFCDKGAAIFKDLAQKALITHDHFVRTTDREHKDAVEYAWFLLKEKGYIYTEKHEGWYSVTDEAFYPQSGVQPFIDPPTGRKIMASIETGGEVEWSSETNYHFRLSSFRDRLLDFYKANPEWITPEHRMKEVVHAVEAGLEDLSISRPSDRLSWGIRVPEDPTQTIYVWLDALMNYATKAGYPWAPDREHAGGWPADCHVIGKDIVRFHCIYWPAFLMALGLPLPKKILTHGHWTLGGSKMSKSTGRVVDPFLALDRFGPDVMRCYLAHDGGIQDDSNYDNIRIITLYNKFLNQALGNLASRVTRGKKWSVRGAVERIGPWTAGQWSQEGSGARFYQNTLFKVPEQVAQAFDTYDPRKALLLIAEFVRGSNQFFQMSAPWDKILNFGPGEPGEEVDKIVFLAAEALRMQGILLSPYMPNKAKMLLDLLGVHESRRTFENCKPSCDLDYGKPMIDVGAKYQGALFPPLPSEE</sequence>
<reference evidence="12" key="1">
    <citation type="journal article" date="2020" name="Stud. Mycol.">
        <title>101 Dothideomycetes genomes: a test case for predicting lifestyles and emergence of pathogens.</title>
        <authorList>
            <person name="Haridas S."/>
            <person name="Albert R."/>
            <person name="Binder M."/>
            <person name="Bloem J."/>
            <person name="Labutti K."/>
            <person name="Salamov A."/>
            <person name="Andreopoulos B."/>
            <person name="Baker S."/>
            <person name="Barry K."/>
            <person name="Bills G."/>
            <person name="Bluhm B."/>
            <person name="Cannon C."/>
            <person name="Castanera R."/>
            <person name="Culley D."/>
            <person name="Daum C."/>
            <person name="Ezra D."/>
            <person name="Gonzalez J."/>
            <person name="Henrissat B."/>
            <person name="Kuo A."/>
            <person name="Liang C."/>
            <person name="Lipzen A."/>
            <person name="Lutzoni F."/>
            <person name="Magnuson J."/>
            <person name="Mondo S."/>
            <person name="Nolan M."/>
            <person name="Ohm R."/>
            <person name="Pangilinan J."/>
            <person name="Park H.-J."/>
            <person name="Ramirez L."/>
            <person name="Alfaro M."/>
            <person name="Sun H."/>
            <person name="Tritt A."/>
            <person name="Yoshinaga Y."/>
            <person name="Zwiers L.-H."/>
            <person name="Turgeon B."/>
            <person name="Goodwin S."/>
            <person name="Spatafora J."/>
            <person name="Crous P."/>
            <person name="Grigoriev I."/>
        </authorList>
    </citation>
    <scope>NUCLEOTIDE SEQUENCE</scope>
    <source>
        <strain evidence="12">CBS 675.92</strain>
    </source>
</reference>
<protein>
    <recommendedName>
        <fullName evidence="9">Probable methionine--tRNA ligase, mitochondrial</fullName>
        <ecNumber evidence="2">6.1.1.10</ecNumber>
    </recommendedName>
</protein>
<comment type="catalytic activity">
    <reaction evidence="8">
        <text>tRNA(Met) + L-methionine + ATP = L-methionyl-tRNA(Met) + AMP + diphosphate</text>
        <dbReference type="Rhea" id="RHEA:13481"/>
        <dbReference type="Rhea" id="RHEA-COMP:9667"/>
        <dbReference type="Rhea" id="RHEA-COMP:9698"/>
        <dbReference type="ChEBI" id="CHEBI:30616"/>
        <dbReference type="ChEBI" id="CHEBI:33019"/>
        <dbReference type="ChEBI" id="CHEBI:57844"/>
        <dbReference type="ChEBI" id="CHEBI:78442"/>
        <dbReference type="ChEBI" id="CHEBI:78530"/>
        <dbReference type="ChEBI" id="CHEBI:456215"/>
        <dbReference type="EC" id="6.1.1.10"/>
    </reaction>
</comment>
<organism evidence="12 13">
    <name type="scientific">Byssothecium circinans</name>
    <dbReference type="NCBI Taxonomy" id="147558"/>
    <lineage>
        <taxon>Eukaryota</taxon>
        <taxon>Fungi</taxon>
        <taxon>Dikarya</taxon>
        <taxon>Ascomycota</taxon>
        <taxon>Pezizomycotina</taxon>
        <taxon>Dothideomycetes</taxon>
        <taxon>Pleosporomycetidae</taxon>
        <taxon>Pleosporales</taxon>
        <taxon>Massarineae</taxon>
        <taxon>Massarinaceae</taxon>
        <taxon>Byssothecium</taxon>
    </lineage>
</organism>
<dbReference type="InterPro" id="IPR009080">
    <property type="entry name" value="tRNAsynth_Ia_anticodon-bd"/>
</dbReference>
<evidence type="ECO:0000256" key="10">
    <source>
        <dbReference type="RuleBase" id="RU363039"/>
    </source>
</evidence>
<evidence type="ECO:0000256" key="4">
    <source>
        <dbReference type="ARBA" id="ARBA00022741"/>
    </source>
</evidence>
<evidence type="ECO:0000313" key="13">
    <source>
        <dbReference type="Proteomes" id="UP000800035"/>
    </source>
</evidence>
<dbReference type="PRINTS" id="PR01041">
    <property type="entry name" value="TRNASYNTHMET"/>
</dbReference>
<dbReference type="EMBL" id="ML977023">
    <property type="protein sequence ID" value="KAF1950682.1"/>
    <property type="molecule type" value="Genomic_DNA"/>
</dbReference>
<dbReference type="SUPFAM" id="SSF52374">
    <property type="entry name" value="Nucleotidylyl transferase"/>
    <property type="match status" value="1"/>
</dbReference>
<evidence type="ECO:0000256" key="6">
    <source>
        <dbReference type="ARBA" id="ARBA00022917"/>
    </source>
</evidence>
<dbReference type="InterPro" id="IPR015413">
    <property type="entry name" value="Methionyl/Leucyl_tRNA_Synth"/>
</dbReference>
<dbReference type="EC" id="6.1.1.10" evidence="2"/>
<evidence type="ECO:0000256" key="8">
    <source>
        <dbReference type="ARBA" id="ARBA00047364"/>
    </source>
</evidence>
<evidence type="ECO:0000256" key="5">
    <source>
        <dbReference type="ARBA" id="ARBA00022840"/>
    </source>
</evidence>
<dbReference type="SUPFAM" id="SSF47323">
    <property type="entry name" value="Anticodon-binding domain of a subclass of class I aminoacyl-tRNA synthetases"/>
    <property type="match status" value="1"/>
</dbReference>
<dbReference type="AlphaFoldDB" id="A0A6A5TGB0"/>
<evidence type="ECO:0000256" key="7">
    <source>
        <dbReference type="ARBA" id="ARBA00023146"/>
    </source>
</evidence>
<dbReference type="GO" id="GO:0006431">
    <property type="term" value="P:methionyl-tRNA aminoacylation"/>
    <property type="evidence" value="ECO:0007669"/>
    <property type="project" value="InterPro"/>
</dbReference>
<keyword evidence="5 10" id="KW-0067">ATP-binding</keyword>
<evidence type="ECO:0000256" key="3">
    <source>
        <dbReference type="ARBA" id="ARBA00022598"/>
    </source>
</evidence>
<evidence type="ECO:0000259" key="11">
    <source>
        <dbReference type="Pfam" id="PF09334"/>
    </source>
</evidence>
<dbReference type="InterPro" id="IPR014758">
    <property type="entry name" value="Met-tRNA_synth"/>
</dbReference>
<dbReference type="Gene3D" id="3.40.50.620">
    <property type="entry name" value="HUPs"/>
    <property type="match status" value="1"/>
</dbReference>
<dbReference type="CDD" id="cd00814">
    <property type="entry name" value="MetRS_core"/>
    <property type="match status" value="1"/>
</dbReference>
<dbReference type="GO" id="GO:0005524">
    <property type="term" value="F:ATP binding"/>
    <property type="evidence" value="ECO:0007669"/>
    <property type="project" value="UniProtKB-KW"/>
</dbReference>
<gene>
    <name evidence="12" type="ORF">CC80DRAFT_528777</name>
</gene>
<dbReference type="FunFam" id="2.170.220.10:FF:000001">
    <property type="entry name" value="methionine--tRNA ligase, mitochondrial"/>
    <property type="match status" value="1"/>
</dbReference>
<dbReference type="NCBIfam" id="TIGR00398">
    <property type="entry name" value="metG"/>
    <property type="match status" value="1"/>
</dbReference>
<comment type="similarity">
    <text evidence="1 10">Belongs to the class-I aminoacyl-tRNA synthetase family.</text>
</comment>
<dbReference type="Gene3D" id="1.10.730.10">
    <property type="entry name" value="Isoleucyl-tRNA Synthetase, Domain 1"/>
    <property type="match status" value="1"/>
</dbReference>
<name>A0A6A5TGB0_9PLEO</name>
<evidence type="ECO:0000256" key="1">
    <source>
        <dbReference type="ARBA" id="ARBA00005594"/>
    </source>
</evidence>
<keyword evidence="3 10" id="KW-0436">Ligase</keyword>
<keyword evidence="7 10" id="KW-0030">Aminoacyl-tRNA synthetase</keyword>